<keyword evidence="14 16" id="KW-0472">Membrane</keyword>
<dbReference type="PANTHER" id="PTHR42829">
    <property type="entry name" value="NADH-UBIQUINONE OXIDOREDUCTASE CHAIN 5"/>
    <property type="match status" value="1"/>
</dbReference>
<keyword evidence="10 16" id="KW-1133">Transmembrane helix</keyword>
<dbReference type="GO" id="GO:0003954">
    <property type="term" value="F:NADH dehydrogenase activity"/>
    <property type="evidence" value="ECO:0007669"/>
    <property type="project" value="TreeGrafter"/>
</dbReference>
<keyword evidence="9" id="KW-0249">Electron transport</keyword>
<evidence type="ECO:0000313" key="20">
    <source>
        <dbReference type="EMBL" id="QHE50296.1"/>
    </source>
</evidence>
<dbReference type="InterPro" id="IPR001750">
    <property type="entry name" value="ND/Mrp_TM"/>
</dbReference>
<evidence type="ECO:0000256" key="5">
    <source>
        <dbReference type="ARBA" id="ARBA00022660"/>
    </source>
</evidence>
<feature type="domain" description="NADH:quinone oxidoreductase/Mrp antiporter transmembrane" evidence="17">
    <location>
        <begin position="114"/>
        <end position="385"/>
    </location>
</feature>
<feature type="transmembrane region" description="Helical" evidence="16">
    <location>
        <begin position="93"/>
        <end position="112"/>
    </location>
</feature>
<dbReference type="PRINTS" id="PR01434">
    <property type="entry name" value="NADHDHGNASE5"/>
</dbReference>
<feature type="transmembrane region" description="Helical" evidence="16">
    <location>
        <begin position="465"/>
        <end position="489"/>
    </location>
</feature>
<evidence type="ECO:0000256" key="1">
    <source>
        <dbReference type="ARBA" id="ARBA00004448"/>
    </source>
</evidence>
<dbReference type="GO" id="GO:0015990">
    <property type="term" value="P:electron transport coupled proton transport"/>
    <property type="evidence" value="ECO:0007669"/>
    <property type="project" value="TreeGrafter"/>
</dbReference>
<keyword evidence="7" id="KW-0999">Mitochondrion inner membrane</keyword>
<comment type="catalytic activity">
    <reaction evidence="15 16">
        <text>a ubiquinone + NADH + 5 H(+)(in) = a ubiquinol + NAD(+) + 4 H(+)(out)</text>
        <dbReference type="Rhea" id="RHEA:29091"/>
        <dbReference type="Rhea" id="RHEA-COMP:9565"/>
        <dbReference type="Rhea" id="RHEA-COMP:9566"/>
        <dbReference type="ChEBI" id="CHEBI:15378"/>
        <dbReference type="ChEBI" id="CHEBI:16389"/>
        <dbReference type="ChEBI" id="CHEBI:17976"/>
        <dbReference type="ChEBI" id="CHEBI:57540"/>
        <dbReference type="ChEBI" id="CHEBI:57945"/>
        <dbReference type="EC" id="7.1.1.2"/>
    </reaction>
</comment>
<evidence type="ECO:0000259" key="19">
    <source>
        <dbReference type="Pfam" id="PF06455"/>
    </source>
</evidence>
<dbReference type="EMBL" id="MK395167">
    <property type="protein sequence ID" value="QHE50296.1"/>
    <property type="molecule type" value="Genomic_DNA"/>
</dbReference>
<keyword evidence="12 16" id="KW-0830">Ubiquinone</keyword>
<comment type="subcellular location">
    <subcellularLocation>
        <location evidence="1">Mitochondrion inner membrane</location>
        <topology evidence="1">Multi-pass membrane protein</topology>
    </subcellularLocation>
</comment>
<feature type="transmembrane region" description="Helical" evidence="16">
    <location>
        <begin position="118"/>
        <end position="136"/>
    </location>
</feature>
<evidence type="ECO:0000259" key="17">
    <source>
        <dbReference type="Pfam" id="PF00361"/>
    </source>
</evidence>
<evidence type="ECO:0000256" key="15">
    <source>
        <dbReference type="ARBA" id="ARBA00049551"/>
    </source>
</evidence>
<evidence type="ECO:0000256" key="8">
    <source>
        <dbReference type="ARBA" id="ARBA00022967"/>
    </source>
</evidence>
<feature type="domain" description="NADH dehydrogenase subunit 5 C-terminal" evidence="19">
    <location>
        <begin position="396"/>
        <end position="573"/>
    </location>
</feature>
<evidence type="ECO:0000256" key="4">
    <source>
        <dbReference type="ARBA" id="ARBA00022448"/>
    </source>
</evidence>
<feature type="transmembrane region" description="Helical" evidence="16">
    <location>
        <begin position="334"/>
        <end position="360"/>
    </location>
</feature>
<keyword evidence="4 16" id="KW-0813">Transport</keyword>
<geneLocation type="mitochondrion" evidence="20"/>
<evidence type="ECO:0000256" key="7">
    <source>
        <dbReference type="ARBA" id="ARBA00022792"/>
    </source>
</evidence>
<evidence type="ECO:0000256" key="16">
    <source>
        <dbReference type="RuleBase" id="RU003404"/>
    </source>
</evidence>
<feature type="transmembrane region" description="Helical" evidence="16">
    <location>
        <begin position="428"/>
        <end position="445"/>
    </location>
</feature>
<feature type="transmembrane region" description="Helical" evidence="16">
    <location>
        <begin position="556"/>
        <end position="575"/>
    </location>
</feature>
<evidence type="ECO:0000256" key="12">
    <source>
        <dbReference type="ARBA" id="ARBA00023075"/>
    </source>
</evidence>
<dbReference type="InterPro" id="IPR010934">
    <property type="entry name" value="NADH_DH_su5_C"/>
</dbReference>
<reference evidence="20" key="1">
    <citation type="submission" date="2019-01" db="EMBL/GenBank/DDBJ databases">
        <authorList>
            <person name="Feng J."/>
        </authorList>
    </citation>
    <scope>NUCLEOTIDE SEQUENCE</scope>
</reference>
<dbReference type="EC" id="7.1.1.2" evidence="2 16"/>
<dbReference type="AlphaFoldDB" id="A0A6B9Q9H9"/>
<dbReference type="InterPro" id="IPR001516">
    <property type="entry name" value="Proton_antipo_N"/>
</dbReference>
<proteinExistence type="inferred from homology"/>
<feature type="domain" description="NADH-Ubiquinone oxidoreductase (complex I) chain 5 N-terminal" evidence="18">
    <location>
        <begin position="49"/>
        <end position="94"/>
    </location>
</feature>
<evidence type="ECO:0000256" key="6">
    <source>
        <dbReference type="ARBA" id="ARBA00022692"/>
    </source>
</evidence>
<organism evidence="20">
    <name type="scientific">Nipponacmea fuscoviridis</name>
    <dbReference type="NCBI Taxonomy" id="225302"/>
    <lineage>
        <taxon>Eukaryota</taxon>
        <taxon>Metazoa</taxon>
        <taxon>Spiralia</taxon>
        <taxon>Lophotrochozoa</taxon>
        <taxon>Mollusca</taxon>
        <taxon>Gastropoda</taxon>
        <taxon>Patellogastropoda</taxon>
        <taxon>Lottioidea</taxon>
        <taxon>Lottiidae</taxon>
        <taxon>Nipponacmea</taxon>
    </lineage>
</organism>
<feature type="transmembrane region" description="Helical" evidence="16">
    <location>
        <begin position="246"/>
        <end position="267"/>
    </location>
</feature>
<feature type="transmembrane region" description="Helical" evidence="16">
    <location>
        <begin position="298"/>
        <end position="322"/>
    </location>
</feature>
<evidence type="ECO:0000256" key="13">
    <source>
        <dbReference type="ARBA" id="ARBA00023128"/>
    </source>
</evidence>
<keyword evidence="11 16" id="KW-0520">NAD</keyword>
<feature type="transmembrane region" description="Helical" evidence="16">
    <location>
        <begin position="143"/>
        <end position="164"/>
    </location>
</feature>
<keyword evidence="13 16" id="KW-0496">Mitochondrion</keyword>
<feature type="transmembrane region" description="Helical" evidence="16">
    <location>
        <begin position="380"/>
        <end position="398"/>
    </location>
</feature>
<feature type="transmembrane region" description="Helical" evidence="16">
    <location>
        <begin position="56"/>
        <end position="81"/>
    </location>
</feature>
<keyword evidence="5" id="KW-0679">Respiratory chain</keyword>
<evidence type="ECO:0000256" key="10">
    <source>
        <dbReference type="ARBA" id="ARBA00022989"/>
    </source>
</evidence>
<dbReference type="PANTHER" id="PTHR42829:SF2">
    <property type="entry name" value="NADH-UBIQUINONE OXIDOREDUCTASE CHAIN 5"/>
    <property type="match status" value="1"/>
</dbReference>
<feature type="transmembrane region" description="Helical" evidence="16">
    <location>
        <begin position="184"/>
        <end position="206"/>
    </location>
</feature>
<evidence type="ECO:0000259" key="18">
    <source>
        <dbReference type="Pfam" id="PF00662"/>
    </source>
</evidence>
<keyword evidence="8" id="KW-1278">Translocase</keyword>
<evidence type="ECO:0000256" key="3">
    <source>
        <dbReference type="ARBA" id="ARBA00021096"/>
    </source>
</evidence>
<keyword evidence="6 16" id="KW-0812">Transmembrane</keyword>
<evidence type="ECO:0000256" key="11">
    <source>
        <dbReference type="ARBA" id="ARBA00023027"/>
    </source>
</evidence>
<dbReference type="GO" id="GO:0042773">
    <property type="term" value="P:ATP synthesis coupled electron transport"/>
    <property type="evidence" value="ECO:0007669"/>
    <property type="project" value="InterPro"/>
</dbReference>
<comment type="function">
    <text evidence="16">Core subunit of the mitochondrial membrane respiratory chain NADH dehydrogenase (Complex I) which catalyzes electron transfer from NADH through the respiratory chain, using ubiquinone as an electron acceptor. Essential for the catalytic activity and assembly of complex I.</text>
</comment>
<evidence type="ECO:0000256" key="2">
    <source>
        <dbReference type="ARBA" id="ARBA00012944"/>
    </source>
</evidence>
<protein>
    <recommendedName>
        <fullName evidence="3 16">NADH-ubiquinone oxidoreductase chain 5</fullName>
        <ecNumber evidence="2 16">7.1.1.2</ecNumber>
    </recommendedName>
</protein>
<dbReference type="GO" id="GO:0008137">
    <property type="term" value="F:NADH dehydrogenase (ubiquinone) activity"/>
    <property type="evidence" value="ECO:0007669"/>
    <property type="project" value="UniProtKB-EC"/>
</dbReference>
<name>A0A6B9Q9H9_9GAST</name>
<sequence>MKRKALLFNNVKLVSLTWLLALSYAGLLLLSAYTDSGQSSALLFEITSVSSAPVDLILSLDSMSVIFISLVSLIAACVMLYTQKYMESDPNKNRLSGLLALFIASMILFIMIPNIITMLLGWDGLGIISFALVLFYNNSPSAGAAMITALTNRIGDILIIMALGLHLKVGHWNLSTLESLSSQWVYFLLLVASCTKSAQFPFCAWLPQAMAAPTPVSALVHSSTLVTAGVFLMIRLSEGSLPSQTWLNLLMFLATTTSLVAGLSALVETDLKKIVALSTLSQLGTMVLALSLGHPNLAFFHLVTHAVSKSLLFICVGTFISCNKGGQDTRNLTSQLWLTAPLSFFGATVANLSLCGAPFLSGYYSKDLILETLWQLPTTSYVTLGAAISTALTSAYSLKLLKISFTSLPTNESDPVRLTTGEPTHTKAPILLLSFMTLYLGYFLSKSSTLFFTPLLLSSPHKHLASLMLIAGWVLMVAEEVGLIASITYPSHHFIHSMFFLETLTPQANLMGSKAPLYSPYKAMDQGWIESSTIRAAKMLSESLFDQNTNLAKYPILSYVALSALALVVFLALILPGNPPFF</sequence>
<dbReference type="GO" id="GO:0005743">
    <property type="term" value="C:mitochondrial inner membrane"/>
    <property type="evidence" value="ECO:0007669"/>
    <property type="project" value="UniProtKB-SubCell"/>
</dbReference>
<dbReference type="InterPro" id="IPR003945">
    <property type="entry name" value="NU5C-like"/>
</dbReference>
<evidence type="ECO:0000256" key="14">
    <source>
        <dbReference type="ARBA" id="ARBA00023136"/>
    </source>
</evidence>
<gene>
    <name evidence="20" type="primary">ND5</name>
</gene>
<dbReference type="Pfam" id="PF00361">
    <property type="entry name" value="Proton_antipo_M"/>
    <property type="match status" value="1"/>
</dbReference>
<feature type="transmembrane region" description="Helical" evidence="16">
    <location>
        <begin position="274"/>
        <end position="292"/>
    </location>
</feature>
<dbReference type="Pfam" id="PF06455">
    <property type="entry name" value="NADH5_C"/>
    <property type="match status" value="1"/>
</dbReference>
<dbReference type="Pfam" id="PF00662">
    <property type="entry name" value="Proton_antipo_N"/>
    <property type="match status" value="1"/>
</dbReference>
<accession>A0A6B9Q9H9</accession>
<feature type="transmembrane region" description="Helical" evidence="16">
    <location>
        <begin position="218"/>
        <end position="234"/>
    </location>
</feature>
<comment type="similarity">
    <text evidence="16">Belongs to the complex I subunit 5 family.</text>
</comment>
<evidence type="ECO:0000256" key="9">
    <source>
        <dbReference type="ARBA" id="ARBA00022982"/>
    </source>
</evidence>